<feature type="non-terminal residue" evidence="1">
    <location>
        <position position="1"/>
    </location>
</feature>
<gene>
    <name evidence="1" type="ORF">Vafri_17099</name>
</gene>
<reference evidence="1" key="1">
    <citation type="journal article" date="2021" name="Proc. Natl. Acad. Sci. U.S.A.">
        <title>Three genomes in the algal genus Volvox reveal the fate of a haploid sex-determining region after a transition to homothallism.</title>
        <authorList>
            <person name="Yamamoto K."/>
            <person name="Hamaji T."/>
            <person name="Kawai-Toyooka H."/>
            <person name="Matsuzaki R."/>
            <person name="Takahashi F."/>
            <person name="Nishimura Y."/>
            <person name="Kawachi M."/>
            <person name="Noguchi H."/>
            <person name="Minakuchi Y."/>
            <person name="Umen J.G."/>
            <person name="Toyoda A."/>
            <person name="Nozaki H."/>
        </authorList>
    </citation>
    <scope>NUCLEOTIDE SEQUENCE</scope>
    <source>
        <strain evidence="1">NIES-3780</strain>
    </source>
</reference>
<feature type="non-terminal residue" evidence="1">
    <location>
        <position position="125"/>
    </location>
</feature>
<protein>
    <submittedName>
        <fullName evidence="1">Uncharacterized protein</fullName>
    </submittedName>
</protein>
<sequence length="125" mass="12101">RALMALGPPAVAWAPSEAELFLSSANVVPPSAASAVPPPLPSVAALGFCAGVRAGSPSRLGPAATAPRGVAVPVGLVAYEAAPLPLPLSPNYPPNDPCLPHVSPGPPPPPLPAFAAAGATVAVPC</sequence>
<dbReference type="EMBL" id="BNCO01000054">
    <property type="protein sequence ID" value="GIL62891.1"/>
    <property type="molecule type" value="Genomic_DNA"/>
</dbReference>
<evidence type="ECO:0000313" key="2">
    <source>
        <dbReference type="Proteomes" id="UP000747399"/>
    </source>
</evidence>
<dbReference type="Proteomes" id="UP000747399">
    <property type="component" value="Unassembled WGS sequence"/>
</dbReference>
<dbReference type="AlphaFoldDB" id="A0A8J4BPJ1"/>
<evidence type="ECO:0000313" key="1">
    <source>
        <dbReference type="EMBL" id="GIL62891.1"/>
    </source>
</evidence>
<keyword evidence="2" id="KW-1185">Reference proteome</keyword>
<name>A0A8J4BPJ1_9CHLO</name>
<comment type="caution">
    <text evidence="1">The sequence shown here is derived from an EMBL/GenBank/DDBJ whole genome shotgun (WGS) entry which is preliminary data.</text>
</comment>
<proteinExistence type="predicted"/>
<organism evidence="1 2">
    <name type="scientific">Volvox africanus</name>
    <dbReference type="NCBI Taxonomy" id="51714"/>
    <lineage>
        <taxon>Eukaryota</taxon>
        <taxon>Viridiplantae</taxon>
        <taxon>Chlorophyta</taxon>
        <taxon>core chlorophytes</taxon>
        <taxon>Chlorophyceae</taxon>
        <taxon>CS clade</taxon>
        <taxon>Chlamydomonadales</taxon>
        <taxon>Volvocaceae</taxon>
        <taxon>Volvox</taxon>
    </lineage>
</organism>
<accession>A0A8J4BPJ1</accession>